<name>A0A8C3QSF7_9PASS</name>
<dbReference type="Proteomes" id="UP000694396">
    <property type="component" value="Unplaced"/>
</dbReference>
<evidence type="ECO:0000313" key="2">
    <source>
        <dbReference type="Ensembl" id="ENSCRFP00000010231.1"/>
    </source>
</evidence>
<dbReference type="PANTHER" id="PTHR22028:SF4">
    <property type="entry name" value="PROTEIN SFI1 HOMOLOG"/>
    <property type="match status" value="1"/>
</dbReference>
<protein>
    <submittedName>
        <fullName evidence="2">SFI1 centrin binding protein</fullName>
    </submittedName>
</protein>
<evidence type="ECO:0000256" key="1">
    <source>
        <dbReference type="SAM" id="MobiDB-lite"/>
    </source>
</evidence>
<feature type="compositionally biased region" description="Basic and acidic residues" evidence="1">
    <location>
        <begin position="1046"/>
        <end position="1057"/>
    </location>
</feature>
<feature type="region of interest" description="Disordered" evidence="1">
    <location>
        <begin position="992"/>
        <end position="1057"/>
    </location>
</feature>
<keyword evidence="3" id="KW-1185">Reference proteome</keyword>
<dbReference type="AlphaFoldDB" id="A0A8C3QSF7"/>
<dbReference type="InterPro" id="IPR052270">
    <property type="entry name" value="CACF_protein"/>
</dbReference>
<dbReference type="GO" id="GO:0019902">
    <property type="term" value="F:phosphatase binding"/>
    <property type="evidence" value="ECO:0007669"/>
    <property type="project" value="TreeGrafter"/>
</dbReference>
<proteinExistence type="predicted"/>
<dbReference type="PANTHER" id="PTHR22028">
    <property type="entry name" value="SFI1 SPINDLE BODY DOMAIN-CONTAINING PROTEIN-RELATED"/>
    <property type="match status" value="1"/>
</dbReference>
<sequence length="1155" mass="137010">MVVAAFVLGKKLQWNRCSKFYLHSSKSLMMHEIQQPPEHQDDAAGQSAAPQSATHGFQDRGHDKPGQDGYTQSQRRMLENFQSRYLARKFFYLWARMTFGQVLPSKARCFYDQKILQKAFGEWKEQWTVCREKKLSLRADNHYRHLLLSLIFKAWRAYACQQQGKRNKFHVAESHAKKQIVLRTWQHWLLYVGVQRTKHGMQSVALAFRERSCLRISWTVWRRQQNQKRSGHKMNILALQHWAQSLQFRAWLQWREVYLYTQNEKQKDTRAVTHHQHWELRRCVGAWLGYLNLHRVKKRQNELAREFHRSRTLRRCFSDWQLSWECRRRVQAHQRDLEKQAARIALWRAFAHWKHYVVLCVEEAQQCELAERHYECHLLELGLKGLRQNVLDTRLQRMRTNLSSRQHRVTVLQKYWNLWKSRLEEKEEEQQQALTSVAHARYRRVLMRQVFDKWLLKACKLQEYRMGEKRAVLHFQRQLLHWCWRCWRSRTAARLEEQEGLVRAGCHYRNQLLLKAFSLWRQKTQERGTERFKETEALRFHCSKCLQQTWNKWRKYVEHQREKWRKLVQADLHYRHVLLGKTLAAWKIYQQNIQCILYQVAEKEEQHARLLLRQVLCAWRQNALALIHESEATTQADEHYRRTVLSKVLLQWRDTAWLRACHRHLKVTAVLEARKHLDFVHLQSLFLHWKELMRESVMLRAQHHRAAQHHQQHLLHKYLRKWKNYHQHCLGKKLLQRRGDELMTHRLCSASFSCWKTRLLQQQWERQQTVQALWHWSLTVQRKVFDAWLRFAKGQQEKKDDIEKVPGIHHTTPLREGVSHALRSTAGIQQLQGQLHTQQQLEKQVTFKRPETRGHSSEEEPQPLKCRHLPLHPAEGDSVLRGLNAIQRARLPPQKPDFPLESLGSKELLGPPFARSEVPFQQTSVNKCPAQTGNLMLTPHVEESTCKCLSQMGNAAHPHPSLTCASLPPWTQGMHRAGQGPELWSPASFMSQMKAGSEERGGQPVSGHKGAHSQDSQQNSVAKKLQPHLLSPEDLVGKGSHQTAAEGKKREHSSREEMMLERKVEVELRHIQQQMQYYYSRKQELKCCQQQAEILQQWLEMSTQPGAQDGVQGVQEELGQLQVRISTLSKAQLAERQHVQALLARLRDIQRALEL</sequence>
<reference evidence="2" key="1">
    <citation type="submission" date="2025-08" db="UniProtKB">
        <authorList>
            <consortium name="Ensembl"/>
        </authorList>
    </citation>
    <scope>IDENTIFICATION</scope>
</reference>
<dbReference type="Ensembl" id="ENSCRFT00000010596.1">
    <property type="protein sequence ID" value="ENSCRFP00000010231.1"/>
    <property type="gene ID" value="ENSCRFG00000007961.1"/>
</dbReference>
<accession>A0A8C3QSF7</accession>
<reference evidence="2" key="2">
    <citation type="submission" date="2025-09" db="UniProtKB">
        <authorList>
            <consortium name="Ensembl"/>
        </authorList>
    </citation>
    <scope>IDENTIFICATION</scope>
</reference>
<feature type="region of interest" description="Disordered" evidence="1">
    <location>
        <begin position="34"/>
        <end position="70"/>
    </location>
</feature>
<evidence type="ECO:0000313" key="3">
    <source>
        <dbReference type="Proteomes" id="UP000694396"/>
    </source>
</evidence>
<feature type="compositionally biased region" description="Basic and acidic residues" evidence="1">
    <location>
        <begin position="57"/>
        <end position="66"/>
    </location>
</feature>
<organism evidence="2 3">
    <name type="scientific">Cyanoderma ruficeps</name>
    <name type="common">rufous-capped babbler</name>
    <dbReference type="NCBI Taxonomy" id="181631"/>
    <lineage>
        <taxon>Eukaryota</taxon>
        <taxon>Metazoa</taxon>
        <taxon>Chordata</taxon>
        <taxon>Craniata</taxon>
        <taxon>Vertebrata</taxon>
        <taxon>Euteleostomi</taxon>
        <taxon>Archelosauria</taxon>
        <taxon>Archosauria</taxon>
        <taxon>Dinosauria</taxon>
        <taxon>Saurischia</taxon>
        <taxon>Theropoda</taxon>
        <taxon>Coelurosauria</taxon>
        <taxon>Aves</taxon>
        <taxon>Neognathae</taxon>
        <taxon>Neoaves</taxon>
        <taxon>Telluraves</taxon>
        <taxon>Australaves</taxon>
        <taxon>Passeriformes</taxon>
        <taxon>Sylvioidea</taxon>
        <taxon>Timaliidae</taxon>
        <taxon>Cyanoderma</taxon>
    </lineage>
</organism>